<dbReference type="SUPFAM" id="SSF54197">
    <property type="entry name" value="HIT-like"/>
    <property type="match status" value="2"/>
</dbReference>
<name>A0A6G8PWT0_9ACTN</name>
<dbReference type="Gene3D" id="3.30.428.10">
    <property type="entry name" value="HIT-like"/>
    <property type="match status" value="1"/>
</dbReference>
<organism evidence="1 2">
    <name type="scientific">Rubrobacter marinus</name>
    <dbReference type="NCBI Taxonomy" id="2653852"/>
    <lineage>
        <taxon>Bacteria</taxon>
        <taxon>Bacillati</taxon>
        <taxon>Actinomycetota</taxon>
        <taxon>Rubrobacteria</taxon>
        <taxon>Rubrobacterales</taxon>
        <taxon>Rubrobacteraceae</taxon>
        <taxon>Rubrobacter</taxon>
    </lineage>
</organism>
<protein>
    <recommendedName>
        <fullName evidence="3">Galactose-1-phosphate uridylyltransferase</fullName>
    </recommendedName>
</protein>
<evidence type="ECO:0008006" key="3">
    <source>
        <dbReference type="Google" id="ProtNLM"/>
    </source>
</evidence>
<proteinExistence type="predicted"/>
<accession>A0A6G8PWT0</accession>
<dbReference type="KEGG" id="rmar:GBA65_09055"/>
<dbReference type="InterPro" id="IPR036265">
    <property type="entry name" value="HIT-like_sf"/>
</dbReference>
<evidence type="ECO:0000313" key="1">
    <source>
        <dbReference type="EMBL" id="QIN78646.1"/>
    </source>
</evidence>
<dbReference type="Proteomes" id="UP000502706">
    <property type="component" value="Chromosome"/>
</dbReference>
<dbReference type="AlphaFoldDB" id="A0A6G8PWT0"/>
<sequence length="341" mass="37982">MGSIEFRVEREVCRFLDPTRGFEPVEKTTEIRRDPLTDRSSRILDMGFSPERPDVEGMVERFRSGFNPFAREGREEVTPRFLEELEGIPGGRLGRGEALVVPNLFPYDRYSAVTVLSDEDFVPMTGFSEGLLVDAFGADMEYLRRVRETDGNGLRHYSINWNYMPLAGGSLVHPHHQLIASPFPTNYLADVEAGLARYGGRYFGDLVATEEGGERWVGREVGIAWLTGFAPMGHVDVLGVFAGRASLFDLTDEDLRALSRSLLGIFAYLDAEGFASFNFALYGLEGAEGFEVHCRLSPRFLLSNALGTSDINYFEISHSESLAFFFPEAAAGSLRGHFENA</sequence>
<dbReference type="EMBL" id="CP045121">
    <property type="protein sequence ID" value="QIN78646.1"/>
    <property type="molecule type" value="Genomic_DNA"/>
</dbReference>
<keyword evidence="2" id="KW-1185">Reference proteome</keyword>
<evidence type="ECO:0000313" key="2">
    <source>
        <dbReference type="Proteomes" id="UP000502706"/>
    </source>
</evidence>
<gene>
    <name evidence="1" type="ORF">GBA65_09055</name>
</gene>
<dbReference type="RefSeq" id="WP_166396321.1">
    <property type="nucleotide sequence ID" value="NZ_CP045121.1"/>
</dbReference>
<reference evidence="1 2" key="1">
    <citation type="submission" date="2019-10" db="EMBL/GenBank/DDBJ databases">
        <title>Rubrobacter sp nov SCSIO 52915 isolated from a deep-sea sediment in the South China Sea.</title>
        <authorList>
            <person name="Chen R.W."/>
        </authorList>
    </citation>
    <scope>NUCLEOTIDE SEQUENCE [LARGE SCALE GENOMIC DNA]</scope>
    <source>
        <strain evidence="1 2">SCSIO 52915</strain>
    </source>
</reference>